<reference evidence="2" key="2">
    <citation type="journal article" date="2021" name="PeerJ">
        <title>Extensive microbial diversity within the chicken gut microbiome revealed by metagenomics and culture.</title>
        <authorList>
            <person name="Gilroy R."/>
            <person name="Ravi A."/>
            <person name="Getino M."/>
            <person name="Pursley I."/>
            <person name="Horton D.L."/>
            <person name="Alikhan N.F."/>
            <person name="Baker D."/>
            <person name="Gharbi K."/>
            <person name="Hall N."/>
            <person name="Watson M."/>
            <person name="Adriaenssens E.M."/>
            <person name="Foster-Nyarko E."/>
            <person name="Jarju S."/>
            <person name="Secka A."/>
            <person name="Antonio M."/>
            <person name="Oren A."/>
            <person name="Chaudhuri R.R."/>
            <person name="La Ragione R."/>
            <person name="Hildebrand F."/>
            <person name="Pallen M.J."/>
        </authorList>
    </citation>
    <scope>NUCLEOTIDE SEQUENCE</scope>
    <source>
        <strain evidence="2">B1-8020</strain>
    </source>
</reference>
<dbReference type="AlphaFoldDB" id="A0A9D9IIH9"/>
<comment type="caution">
    <text evidence="2">The sequence shown here is derived from an EMBL/GenBank/DDBJ whole genome shotgun (WGS) entry which is preliminary data.</text>
</comment>
<proteinExistence type="predicted"/>
<accession>A0A9D9IIH9</accession>
<name>A0A9D9IIH9_9BACT</name>
<feature type="signal peptide" evidence="1">
    <location>
        <begin position="1"/>
        <end position="25"/>
    </location>
</feature>
<sequence>MKPLDMQRLLLLLLVMTFCPFTADSQDWDRDECAAILKNTLQHAGIVIDTSCLSVSAPQKVKKRHVANMRYDDGRVSFDALLAAGKKSVEVKVSGTHGENGSLDLSCDYDSSLRIVEFKDARNPYHETWEYFPESILPQTKNYVFDTRTDVSGYFPVMAGILEIDSLYIEAGDAVSISCDYLTQRPVSVEITGRSGKNAMLLNGFCKAAFDLGFRSEARAPFRTNPFNNDFNTPFDFLPGINPLVNFIQFMAPDGSPAESRSGVSMVRFEYVKEGDSLANTVRFENIGWNAVDVEFLGCRFSSVGELAWIDDDGYENYSIKLSDSKGRPAANSNGLSGYATMASDSSVYVAAYGSDTKYVPLADFLSMGRFGLYWSTKRERDGNDVYQVSFRGYDDDDPVVCYMGFSDMVVTYSGKSGIVKHVFYYGPDGEPALHAKYRCARISTRFSSAGEPLSLGLYDTDGELIRVIPYKEYAPEDYQFYNPELEP</sequence>
<protein>
    <submittedName>
        <fullName evidence="2">Uncharacterized protein</fullName>
    </submittedName>
</protein>
<keyword evidence="1" id="KW-0732">Signal</keyword>
<gene>
    <name evidence="2" type="ORF">IAB81_00840</name>
</gene>
<evidence type="ECO:0000313" key="3">
    <source>
        <dbReference type="Proteomes" id="UP000823604"/>
    </source>
</evidence>
<evidence type="ECO:0000313" key="2">
    <source>
        <dbReference type="EMBL" id="MBO8472164.1"/>
    </source>
</evidence>
<dbReference type="Proteomes" id="UP000823604">
    <property type="component" value="Unassembled WGS sequence"/>
</dbReference>
<feature type="chain" id="PRO_5038825679" evidence="1">
    <location>
        <begin position="26"/>
        <end position="488"/>
    </location>
</feature>
<evidence type="ECO:0000256" key="1">
    <source>
        <dbReference type="SAM" id="SignalP"/>
    </source>
</evidence>
<organism evidence="2 3">
    <name type="scientific">Candidatus Merdivivens pullicola</name>
    <dbReference type="NCBI Taxonomy" id="2840872"/>
    <lineage>
        <taxon>Bacteria</taxon>
        <taxon>Pseudomonadati</taxon>
        <taxon>Bacteroidota</taxon>
        <taxon>Bacteroidia</taxon>
        <taxon>Bacteroidales</taxon>
        <taxon>Muribaculaceae</taxon>
        <taxon>Muribaculaceae incertae sedis</taxon>
        <taxon>Candidatus Merdivivens</taxon>
    </lineage>
</organism>
<dbReference type="EMBL" id="JADIMA010000008">
    <property type="protein sequence ID" value="MBO8472164.1"/>
    <property type="molecule type" value="Genomic_DNA"/>
</dbReference>
<reference evidence="2" key="1">
    <citation type="submission" date="2020-10" db="EMBL/GenBank/DDBJ databases">
        <authorList>
            <person name="Gilroy R."/>
        </authorList>
    </citation>
    <scope>NUCLEOTIDE SEQUENCE</scope>
    <source>
        <strain evidence="2">B1-8020</strain>
    </source>
</reference>